<feature type="region of interest" description="Disordered" evidence="1">
    <location>
        <begin position="19"/>
        <end position="51"/>
    </location>
</feature>
<evidence type="ECO:0000313" key="4">
    <source>
        <dbReference type="Proteomes" id="UP000759537"/>
    </source>
</evidence>
<feature type="compositionally biased region" description="Basic and acidic residues" evidence="1">
    <location>
        <begin position="450"/>
        <end position="466"/>
    </location>
</feature>
<feature type="compositionally biased region" description="Low complexity" evidence="1">
    <location>
        <begin position="33"/>
        <end position="47"/>
    </location>
</feature>
<feature type="region of interest" description="Disordered" evidence="1">
    <location>
        <begin position="600"/>
        <end position="620"/>
    </location>
</feature>
<reference evidence="3" key="1">
    <citation type="submission" date="2019-10" db="EMBL/GenBank/DDBJ databases">
        <authorList>
            <consortium name="DOE Joint Genome Institute"/>
            <person name="Kuo A."/>
            <person name="Miyauchi S."/>
            <person name="Kiss E."/>
            <person name="Drula E."/>
            <person name="Kohler A."/>
            <person name="Sanchez-Garcia M."/>
            <person name="Andreopoulos B."/>
            <person name="Barry K.W."/>
            <person name="Bonito G."/>
            <person name="Buee M."/>
            <person name="Carver A."/>
            <person name="Chen C."/>
            <person name="Cichocki N."/>
            <person name="Clum A."/>
            <person name="Culley D."/>
            <person name="Crous P.W."/>
            <person name="Fauchery L."/>
            <person name="Girlanda M."/>
            <person name="Hayes R."/>
            <person name="Keri Z."/>
            <person name="LaButti K."/>
            <person name="Lipzen A."/>
            <person name="Lombard V."/>
            <person name="Magnuson J."/>
            <person name="Maillard F."/>
            <person name="Morin E."/>
            <person name="Murat C."/>
            <person name="Nolan M."/>
            <person name="Ohm R."/>
            <person name="Pangilinan J."/>
            <person name="Pereira M."/>
            <person name="Perotto S."/>
            <person name="Peter M."/>
            <person name="Riley R."/>
            <person name="Sitrit Y."/>
            <person name="Stielow B."/>
            <person name="Szollosi G."/>
            <person name="Zifcakova L."/>
            <person name="Stursova M."/>
            <person name="Spatafora J.W."/>
            <person name="Tedersoo L."/>
            <person name="Vaario L.-M."/>
            <person name="Yamada A."/>
            <person name="Yan M."/>
            <person name="Wang P."/>
            <person name="Xu J."/>
            <person name="Bruns T."/>
            <person name="Baldrian P."/>
            <person name="Vilgalys R."/>
            <person name="Henrissat B."/>
            <person name="Grigoriev I.V."/>
            <person name="Hibbett D."/>
            <person name="Nagy L.G."/>
            <person name="Martin F.M."/>
        </authorList>
    </citation>
    <scope>NUCLEOTIDE SEQUENCE</scope>
    <source>
        <strain evidence="3">Prilba</strain>
    </source>
</reference>
<feature type="compositionally biased region" description="Acidic residues" evidence="1">
    <location>
        <begin position="831"/>
        <end position="841"/>
    </location>
</feature>
<feature type="region of interest" description="Disordered" evidence="1">
    <location>
        <begin position="442"/>
        <end position="472"/>
    </location>
</feature>
<organism evidence="3 4">
    <name type="scientific">Russula ochroleuca</name>
    <dbReference type="NCBI Taxonomy" id="152965"/>
    <lineage>
        <taxon>Eukaryota</taxon>
        <taxon>Fungi</taxon>
        <taxon>Dikarya</taxon>
        <taxon>Basidiomycota</taxon>
        <taxon>Agaricomycotina</taxon>
        <taxon>Agaricomycetes</taxon>
        <taxon>Russulales</taxon>
        <taxon>Russulaceae</taxon>
        <taxon>Russula</taxon>
    </lineage>
</organism>
<dbReference type="AlphaFoldDB" id="A0A9P5N2T6"/>
<reference evidence="3" key="2">
    <citation type="journal article" date="2020" name="Nat. Commun.">
        <title>Large-scale genome sequencing of mycorrhizal fungi provides insights into the early evolution of symbiotic traits.</title>
        <authorList>
            <person name="Miyauchi S."/>
            <person name="Kiss E."/>
            <person name="Kuo A."/>
            <person name="Drula E."/>
            <person name="Kohler A."/>
            <person name="Sanchez-Garcia M."/>
            <person name="Morin E."/>
            <person name="Andreopoulos B."/>
            <person name="Barry K.W."/>
            <person name="Bonito G."/>
            <person name="Buee M."/>
            <person name="Carver A."/>
            <person name="Chen C."/>
            <person name="Cichocki N."/>
            <person name="Clum A."/>
            <person name="Culley D."/>
            <person name="Crous P.W."/>
            <person name="Fauchery L."/>
            <person name="Girlanda M."/>
            <person name="Hayes R.D."/>
            <person name="Keri Z."/>
            <person name="LaButti K."/>
            <person name="Lipzen A."/>
            <person name="Lombard V."/>
            <person name="Magnuson J."/>
            <person name="Maillard F."/>
            <person name="Murat C."/>
            <person name="Nolan M."/>
            <person name="Ohm R.A."/>
            <person name="Pangilinan J."/>
            <person name="Pereira M.F."/>
            <person name="Perotto S."/>
            <person name="Peter M."/>
            <person name="Pfister S."/>
            <person name="Riley R."/>
            <person name="Sitrit Y."/>
            <person name="Stielow J.B."/>
            <person name="Szollosi G."/>
            <person name="Zifcakova L."/>
            <person name="Stursova M."/>
            <person name="Spatafora J.W."/>
            <person name="Tedersoo L."/>
            <person name="Vaario L.M."/>
            <person name="Yamada A."/>
            <person name="Yan M."/>
            <person name="Wang P."/>
            <person name="Xu J."/>
            <person name="Bruns T."/>
            <person name="Baldrian P."/>
            <person name="Vilgalys R."/>
            <person name="Dunand C."/>
            <person name="Henrissat B."/>
            <person name="Grigoriev I.V."/>
            <person name="Hibbett D."/>
            <person name="Nagy L.G."/>
            <person name="Martin F.M."/>
        </authorList>
    </citation>
    <scope>NUCLEOTIDE SEQUENCE</scope>
    <source>
        <strain evidence="3">Prilba</strain>
    </source>
</reference>
<name>A0A9P5N2T6_9AGAM</name>
<dbReference type="Proteomes" id="UP000759537">
    <property type="component" value="Unassembled WGS sequence"/>
</dbReference>
<feature type="domain" description="STB6-like N-terminal" evidence="2">
    <location>
        <begin position="65"/>
        <end position="194"/>
    </location>
</feature>
<feature type="region of interest" description="Disordered" evidence="1">
    <location>
        <begin position="819"/>
        <end position="853"/>
    </location>
</feature>
<dbReference type="InterPro" id="IPR059025">
    <property type="entry name" value="STB6_N"/>
</dbReference>
<feature type="region of interest" description="Disordered" evidence="1">
    <location>
        <begin position="867"/>
        <end position="921"/>
    </location>
</feature>
<evidence type="ECO:0000259" key="2">
    <source>
        <dbReference type="Pfam" id="PF25995"/>
    </source>
</evidence>
<dbReference type="PANTHER" id="PTHR31011">
    <property type="entry name" value="PROTEIN STB2-RELATED"/>
    <property type="match status" value="1"/>
</dbReference>
<proteinExistence type="predicted"/>
<dbReference type="Pfam" id="PF25995">
    <property type="entry name" value="STB6_N"/>
    <property type="match status" value="1"/>
</dbReference>
<protein>
    <recommendedName>
        <fullName evidence="2">STB6-like N-terminal domain-containing protein</fullName>
    </recommendedName>
</protein>
<dbReference type="EMBL" id="WHVB01000003">
    <property type="protein sequence ID" value="KAF8484942.1"/>
    <property type="molecule type" value="Genomic_DNA"/>
</dbReference>
<gene>
    <name evidence="3" type="ORF">DFH94DRAFT_662563</name>
</gene>
<accession>A0A9P5N2T6</accession>
<sequence>MSFHHSSLRLLLPTVRAPRSLSQPPLSHRSPKIKSSSSRSSRTRLVSPQPTPDLQCLSITTGQLWLGKDANFEIVQDQLQLEGFQLFAVEKWVTERTRSIITLTVYTGNPLHKITVTALSPSPTLRSEAARAEWDRVIRDLRQVGARPRDTEYGTLMVTSLAHFRSDYTIVPIPSGFFLDARDQLYTNINILRMGCSGRMALTLEQPRDTTKDRFIAMYRMNDKIRSSDLFGSTILELVKLIQAALSLFGMFSLCQDDWNGLLCDLTVDGIQRWVTEIGELHMGVEPTERVADPIVVCALLTQVSSVRNKLYALGFGNLIPKDPFLDPQSFLRAVSAFQDSHLSSPSSPPTLLTDDVLNAIDTAYSKSRTTEPYKVHRVLLNKLDDLTTDLRTSSRPKNINPTDIDQFVFFAETKAVKDGVPSLKYLWSGRAEMLAAKRKEQLWSDGEEDNGRDREGKERPEKVEESSAGDEIDLSRAWSGKRVQRKIESWAGLSRQMKRSVDGGLKSHRSTFVSDSQSWTPSIPEVVVSRDGEEDEILSSGQTSPILQHPANFLGIGPSAADTSTSNLSDYERRVSEFNKNWPERPSSAFRVTTWSDPRSARGYASPKPGQGGSKHHVRDGVAEESTYWGPGEGIRGKKGTYRCATILRRRSFDDASGLPRSRVLPVQRMKIDVELCGQLLVMRRREQHLESVVACLRILTSRLSQINAYLREDYEAHQPDLTSAESRVKIIAEIEGARDKAYTMLQETHALSYEAAQFHVAGLWQSVASQRQKVIEMRSRVFDTGRRAPGAGRFNRVLWTLDGQEILVDWAGRTEEEANEEQGLHDMQLLEEEEEEEREEREREAVPKHPPSWLLKMIASWGNRWGSRKKADDTGTKSPPIVDGDRGTLSSPSESSATSPTAKSPTQDPGESVEPTQDQ</sequence>
<dbReference type="GO" id="GO:0070822">
    <property type="term" value="C:Sin3-type complex"/>
    <property type="evidence" value="ECO:0007669"/>
    <property type="project" value="TreeGrafter"/>
</dbReference>
<dbReference type="InterPro" id="IPR038919">
    <property type="entry name" value="STB2/STB2"/>
</dbReference>
<evidence type="ECO:0000313" key="3">
    <source>
        <dbReference type="EMBL" id="KAF8484942.1"/>
    </source>
</evidence>
<comment type="caution">
    <text evidence="3">The sequence shown here is derived from an EMBL/GenBank/DDBJ whole genome shotgun (WGS) entry which is preliminary data.</text>
</comment>
<dbReference type="OrthoDB" id="19806at2759"/>
<dbReference type="PANTHER" id="PTHR31011:SF2">
    <property type="entry name" value="PROTEIN STB2-RELATED"/>
    <property type="match status" value="1"/>
</dbReference>
<keyword evidence="4" id="KW-1185">Reference proteome</keyword>
<evidence type="ECO:0000256" key="1">
    <source>
        <dbReference type="SAM" id="MobiDB-lite"/>
    </source>
</evidence>
<feature type="compositionally biased region" description="Low complexity" evidence="1">
    <location>
        <begin position="892"/>
        <end position="908"/>
    </location>
</feature>